<dbReference type="SUPFAM" id="SSF54277">
    <property type="entry name" value="CAD &amp; PB1 domains"/>
    <property type="match status" value="1"/>
</dbReference>
<evidence type="ECO:0000313" key="9">
    <source>
        <dbReference type="Proteomes" id="UP001179952"/>
    </source>
</evidence>
<accession>A0AAV9AL88</accession>
<dbReference type="PROSITE" id="PS51745">
    <property type="entry name" value="PB1"/>
    <property type="match status" value="1"/>
</dbReference>
<dbReference type="Proteomes" id="UP001179952">
    <property type="component" value="Unassembled WGS sequence"/>
</dbReference>
<keyword evidence="3" id="KW-0862">Zinc</keyword>
<evidence type="ECO:0008006" key="10">
    <source>
        <dbReference type="Google" id="ProtNLM"/>
    </source>
</evidence>
<dbReference type="InterPro" id="IPR007527">
    <property type="entry name" value="Znf_SWIM"/>
</dbReference>
<dbReference type="GO" id="GO:0008270">
    <property type="term" value="F:zinc ion binding"/>
    <property type="evidence" value="ECO:0007669"/>
    <property type="project" value="UniProtKB-KW"/>
</dbReference>
<dbReference type="Pfam" id="PF10551">
    <property type="entry name" value="MULE"/>
    <property type="match status" value="1"/>
</dbReference>
<dbReference type="SMART" id="SM00666">
    <property type="entry name" value="PB1"/>
    <property type="match status" value="1"/>
</dbReference>
<evidence type="ECO:0000259" key="7">
    <source>
        <dbReference type="PROSITE" id="PS51745"/>
    </source>
</evidence>
<organism evidence="8 9">
    <name type="scientific">Acorus gramineus</name>
    <name type="common">Dwarf sweet flag</name>
    <dbReference type="NCBI Taxonomy" id="55184"/>
    <lineage>
        <taxon>Eukaryota</taxon>
        <taxon>Viridiplantae</taxon>
        <taxon>Streptophyta</taxon>
        <taxon>Embryophyta</taxon>
        <taxon>Tracheophyta</taxon>
        <taxon>Spermatophyta</taxon>
        <taxon>Magnoliopsida</taxon>
        <taxon>Liliopsida</taxon>
        <taxon>Acoraceae</taxon>
        <taxon>Acorus</taxon>
    </lineage>
</organism>
<gene>
    <name evidence="8" type="ORF">QJS04_geneDACA023908</name>
</gene>
<dbReference type="InterPro" id="IPR000270">
    <property type="entry name" value="PB1_dom"/>
</dbReference>
<evidence type="ECO:0000259" key="6">
    <source>
        <dbReference type="PROSITE" id="PS50966"/>
    </source>
</evidence>
<evidence type="ECO:0000256" key="1">
    <source>
        <dbReference type="ARBA" id="ARBA00022723"/>
    </source>
</evidence>
<feature type="domain" description="PB1" evidence="7">
    <location>
        <begin position="11"/>
        <end position="108"/>
    </location>
</feature>
<sequence length="748" mass="84254">MSQVTVEPQDALLVICQYGGEFVASSDGSLSYDGGEAHAIDITQDVSFSDLKAEIAHMFESDDRIFTVKYFLPNNKKTLITISNDRDLKRMMNFHKSSATTDLYVMDKVEKRITRSSTGAIAKTSSHPSTTTLAPVTSSPPLHEEEDEEEFTPGRMTGEWANAITGPGQEFQNSRDMRDSLRMYAIAKGFAYRFIKNDNSRVTAACKADGCPWRIHASLSSAKKKFLIKKITAAHTHSCRRGSARKGTNRLASQQWLSNLIKEKLRESPHLKPRDIKEEFYKDFGINLNYSQAWRGKEIARRELYNSHSEACAILPWLCKRILETNPGSFATLVTKDDSRFQQVFVSFHASLHGFEHGCRPLLFLNGLDLKMNKSYRFLSATAVDGENEIFPVAFAVVEDESQETWHWFLELLKLAVSSSRALTFVSERRNGLDEAVDEVFEGSEHALPFHRLMESFKAELDGLMVQDSRDTLIGDFEKAAGAYMVEEFDACVERIRSVSGDLATWVGNSKPELWSNAFFKGARYDHLSSNAATALFEEWIPVKDQSSVVQIIDVVRCKMMEMIHLRRESSNEWVETMLLVPSAERKLRSEMVGSRPMDVVCLAENVFEVRDAGRVSAVNVETWECTCRRWRGTGLPCEHAIAVFDRTSAGIYDFCSEYLTARCYRMAYMNSLNPIPDVGRPVCPDPVHGESMLVLRARRLPGRPRGKAVEELTRTSRRKIKCSVCNEVGHNKATCKTGTATATANSD</sequence>
<dbReference type="Gene3D" id="3.10.20.90">
    <property type="entry name" value="Phosphatidylinositol 3-kinase Catalytic Subunit, Chain A, domain 1"/>
    <property type="match status" value="1"/>
</dbReference>
<keyword evidence="2 4" id="KW-0863">Zinc-finger</keyword>
<evidence type="ECO:0000256" key="3">
    <source>
        <dbReference type="ARBA" id="ARBA00022833"/>
    </source>
</evidence>
<feature type="compositionally biased region" description="Polar residues" evidence="5">
    <location>
        <begin position="116"/>
        <end position="140"/>
    </location>
</feature>
<dbReference type="InterPro" id="IPR018289">
    <property type="entry name" value="MULE_transposase_dom"/>
</dbReference>
<dbReference type="InterPro" id="IPR006564">
    <property type="entry name" value="Znf_PMZ"/>
</dbReference>
<dbReference type="PANTHER" id="PTHR31973:SF166">
    <property type="entry name" value="OS10G0104700 PROTEIN"/>
    <property type="match status" value="1"/>
</dbReference>
<dbReference type="Pfam" id="PF00564">
    <property type="entry name" value="PB1"/>
    <property type="match status" value="1"/>
</dbReference>
<dbReference type="Pfam" id="PF04434">
    <property type="entry name" value="SWIM"/>
    <property type="match status" value="1"/>
</dbReference>
<dbReference type="SMART" id="SM00575">
    <property type="entry name" value="ZnF_PMZ"/>
    <property type="match status" value="1"/>
</dbReference>
<dbReference type="CDD" id="cd06410">
    <property type="entry name" value="PB1_UP2"/>
    <property type="match status" value="1"/>
</dbReference>
<dbReference type="EMBL" id="JAUJYN010000008">
    <property type="protein sequence ID" value="KAK1265138.1"/>
    <property type="molecule type" value="Genomic_DNA"/>
</dbReference>
<dbReference type="AlphaFoldDB" id="A0AAV9AL88"/>
<reference evidence="8" key="1">
    <citation type="journal article" date="2023" name="Nat. Commun.">
        <title>Diploid and tetraploid genomes of Acorus and the evolution of monocots.</title>
        <authorList>
            <person name="Ma L."/>
            <person name="Liu K.W."/>
            <person name="Li Z."/>
            <person name="Hsiao Y.Y."/>
            <person name="Qi Y."/>
            <person name="Fu T."/>
            <person name="Tang G.D."/>
            <person name="Zhang D."/>
            <person name="Sun W.H."/>
            <person name="Liu D.K."/>
            <person name="Li Y."/>
            <person name="Chen G.Z."/>
            <person name="Liu X.D."/>
            <person name="Liao X.Y."/>
            <person name="Jiang Y.T."/>
            <person name="Yu X."/>
            <person name="Hao Y."/>
            <person name="Huang J."/>
            <person name="Zhao X.W."/>
            <person name="Ke S."/>
            <person name="Chen Y.Y."/>
            <person name="Wu W.L."/>
            <person name="Hsu J.L."/>
            <person name="Lin Y.F."/>
            <person name="Huang M.D."/>
            <person name="Li C.Y."/>
            <person name="Huang L."/>
            <person name="Wang Z.W."/>
            <person name="Zhao X."/>
            <person name="Zhong W.Y."/>
            <person name="Peng D.H."/>
            <person name="Ahmad S."/>
            <person name="Lan S."/>
            <person name="Zhang J.S."/>
            <person name="Tsai W.C."/>
            <person name="Van de Peer Y."/>
            <person name="Liu Z.J."/>
        </authorList>
    </citation>
    <scope>NUCLEOTIDE SEQUENCE</scope>
    <source>
        <strain evidence="8">SCP</strain>
    </source>
</reference>
<proteinExistence type="predicted"/>
<evidence type="ECO:0000256" key="2">
    <source>
        <dbReference type="ARBA" id="ARBA00022771"/>
    </source>
</evidence>
<name>A0AAV9AL88_ACOGR</name>
<evidence type="ECO:0000313" key="8">
    <source>
        <dbReference type="EMBL" id="KAK1265138.1"/>
    </source>
</evidence>
<reference evidence="8" key="2">
    <citation type="submission" date="2023-06" db="EMBL/GenBank/DDBJ databases">
        <authorList>
            <person name="Ma L."/>
            <person name="Liu K.-W."/>
            <person name="Li Z."/>
            <person name="Hsiao Y.-Y."/>
            <person name="Qi Y."/>
            <person name="Fu T."/>
            <person name="Tang G."/>
            <person name="Zhang D."/>
            <person name="Sun W.-H."/>
            <person name="Liu D.-K."/>
            <person name="Li Y."/>
            <person name="Chen G.-Z."/>
            <person name="Liu X.-D."/>
            <person name="Liao X.-Y."/>
            <person name="Jiang Y.-T."/>
            <person name="Yu X."/>
            <person name="Hao Y."/>
            <person name="Huang J."/>
            <person name="Zhao X.-W."/>
            <person name="Ke S."/>
            <person name="Chen Y.-Y."/>
            <person name="Wu W.-L."/>
            <person name="Hsu J.-L."/>
            <person name="Lin Y.-F."/>
            <person name="Huang M.-D."/>
            <person name="Li C.-Y."/>
            <person name="Huang L."/>
            <person name="Wang Z.-W."/>
            <person name="Zhao X."/>
            <person name="Zhong W.-Y."/>
            <person name="Peng D.-H."/>
            <person name="Ahmad S."/>
            <person name="Lan S."/>
            <person name="Zhang J.-S."/>
            <person name="Tsai W.-C."/>
            <person name="Van De Peer Y."/>
            <person name="Liu Z.-J."/>
        </authorList>
    </citation>
    <scope>NUCLEOTIDE SEQUENCE</scope>
    <source>
        <strain evidence="8">SCP</strain>
        <tissue evidence="8">Leaves</tissue>
    </source>
</reference>
<comment type="caution">
    <text evidence="8">The sequence shown here is derived from an EMBL/GenBank/DDBJ whole genome shotgun (WGS) entry which is preliminary data.</text>
</comment>
<evidence type="ECO:0000256" key="4">
    <source>
        <dbReference type="PROSITE-ProRule" id="PRU00325"/>
    </source>
</evidence>
<dbReference type="InterPro" id="IPR004332">
    <property type="entry name" value="Transposase_MuDR"/>
</dbReference>
<protein>
    <recommendedName>
        <fullName evidence="10">SWIM-type domain-containing protein</fullName>
    </recommendedName>
</protein>
<dbReference type="PROSITE" id="PS50966">
    <property type="entry name" value="ZF_SWIM"/>
    <property type="match status" value="1"/>
</dbReference>
<keyword evidence="1" id="KW-0479">Metal-binding</keyword>
<dbReference type="PANTHER" id="PTHR31973">
    <property type="entry name" value="POLYPROTEIN, PUTATIVE-RELATED"/>
    <property type="match status" value="1"/>
</dbReference>
<dbReference type="Pfam" id="PF03108">
    <property type="entry name" value="DBD_Tnp_Mut"/>
    <property type="match status" value="1"/>
</dbReference>
<dbReference type="InterPro" id="IPR053793">
    <property type="entry name" value="PB1-like"/>
</dbReference>
<evidence type="ECO:0000256" key="5">
    <source>
        <dbReference type="SAM" id="MobiDB-lite"/>
    </source>
</evidence>
<feature type="region of interest" description="Disordered" evidence="5">
    <location>
        <begin position="116"/>
        <end position="175"/>
    </location>
</feature>
<keyword evidence="9" id="KW-1185">Reference proteome</keyword>
<feature type="domain" description="SWIM-type" evidence="6">
    <location>
        <begin position="617"/>
        <end position="649"/>
    </location>
</feature>